<keyword evidence="1" id="KW-0175">Coiled coil</keyword>
<dbReference type="AlphaFoldDB" id="A0A6A5BRH8"/>
<dbReference type="RefSeq" id="XP_044560738.1">
    <property type="nucleotide sequence ID" value="XM_044708144.1"/>
</dbReference>
<keyword evidence="3" id="KW-1133">Transmembrane helix</keyword>
<evidence type="ECO:0000313" key="6">
    <source>
        <dbReference type="Proteomes" id="UP000444721"/>
    </source>
</evidence>
<organism evidence="5 6">
    <name type="scientific">Naegleria fowleri</name>
    <name type="common">Brain eating amoeba</name>
    <dbReference type="NCBI Taxonomy" id="5763"/>
    <lineage>
        <taxon>Eukaryota</taxon>
        <taxon>Discoba</taxon>
        <taxon>Heterolobosea</taxon>
        <taxon>Tetramitia</taxon>
        <taxon>Eutetramitia</taxon>
        <taxon>Vahlkampfiidae</taxon>
        <taxon>Naegleria</taxon>
    </lineage>
</organism>
<dbReference type="VEuPathDB" id="AmoebaDB:NF0126740"/>
<keyword evidence="3" id="KW-0812">Transmembrane</keyword>
<dbReference type="OrthoDB" id="10267817at2759"/>
<evidence type="ECO:0000256" key="3">
    <source>
        <dbReference type="SAM" id="Phobius"/>
    </source>
</evidence>
<keyword evidence="6" id="KW-1185">Reference proteome</keyword>
<feature type="coiled-coil region" evidence="1">
    <location>
        <begin position="371"/>
        <end position="398"/>
    </location>
</feature>
<dbReference type="EMBL" id="VFQX01000045">
    <property type="protein sequence ID" value="KAF0975318.1"/>
    <property type="molecule type" value="Genomic_DNA"/>
</dbReference>
<reference evidence="5 6" key="1">
    <citation type="journal article" date="2019" name="Sci. Rep.">
        <title>Nanopore sequencing improves the draft genome of the human pathogenic amoeba Naegleria fowleri.</title>
        <authorList>
            <person name="Liechti N."/>
            <person name="Schurch N."/>
            <person name="Bruggmann R."/>
            <person name="Wittwer M."/>
        </authorList>
    </citation>
    <scope>NUCLEOTIDE SEQUENCE [LARGE SCALE GENOMIC DNA]</scope>
    <source>
        <strain evidence="5 6">ATCC 30894</strain>
    </source>
</reference>
<evidence type="ECO:0000256" key="1">
    <source>
        <dbReference type="SAM" id="Coils"/>
    </source>
</evidence>
<evidence type="ECO:0000313" key="4">
    <source>
        <dbReference type="EMBL" id="KAF0975318.1"/>
    </source>
</evidence>
<keyword evidence="3" id="KW-0472">Membrane</keyword>
<proteinExistence type="predicted"/>
<sequence>MIMTPTDPISSFFFLLNIGHSPPGVARALKVNIAATQPDTKACHSKLAKNLIFEKVTSLYRGMGEDGNLYQDQIESMMDLQMKSVIKECTGVSLLFNPTDIRSYRLALSSETDLQELSKKSQFERVIQEISQLPLTSCQHKVIESLVGKEALLFVERKLQATTGRMTEYLKKTLHDSDSTNNNEEVTCGKMVDQIFNSLDTLLTKDERLSLTELIQVIPIGGSLVVVHESDKGAVSLFENLVGSHHEYVISISWLLMFILAISGAVMHYINVRVQKALKNQIECVKQEKIQQEMVFNEKEKSFQQNISNLSSTLEKKEHEIVETKTFYEQQVELEHQKLIEFENKASQIQEQICSENKQLESLLKDREMKVSALSSSLEALSKERSQIETEKQQLTRKTEILNSTLEGTIEESTALRDLCNQLRDELRQKHAQLDRAFVKNMELQEAMDMYGTELKRMKEVIESVSEQHLRNTAEKQQLEEEYRYLTMEKLSFEQERKDYQMKIEQLLQQQALTEQFIESEKERLQQLFKKLEDEMNSVEKEHLLNVCRMTETKQQTQLDKEATIITQILNLKKMVSQASLMGGVMLTSSPRSPSSSRSNNNNTLANNTRKDRDLNAAESRQHATTNSGLSKEKDMIYTSMPPLRVFSSPRKLQ</sequence>
<comment type="caution">
    <text evidence="5">The sequence shown here is derived from an EMBL/GenBank/DDBJ whole genome shotgun (WGS) entry which is preliminary data.</text>
</comment>
<dbReference type="VEuPathDB" id="AmoebaDB:FDP41_005649"/>
<dbReference type="OMA" id="VEGQDEC"/>
<dbReference type="GeneID" id="68111919"/>
<feature type="transmembrane region" description="Helical" evidence="3">
    <location>
        <begin position="248"/>
        <end position="270"/>
    </location>
</feature>
<dbReference type="VEuPathDB" id="AmoebaDB:FDP41_004701"/>
<evidence type="ECO:0000256" key="2">
    <source>
        <dbReference type="SAM" id="MobiDB-lite"/>
    </source>
</evidence>
<name>A0A6A5BRH8_NAEFO</name>
<gene>
    <name evidence="5" type="ORF">FDP41_004701</name>
    <name evidence="4" type="ORF">FDP41_005649</name>
</gene>
<dbReference type="EMBL" id="VFQX01000041">
    <property type="protein sequence ID" value="KAF0976025.1"/>
    <property type="molecule type" value="Genomic_DNA"/>
</dbReference>
<feature type="region of interest" description="Disordered" evidence="2">
    <location>
        <begin position="585"/>
        <end position="654"/>
    </location>
</feature>
<feature type="coiled-coil region" evidence="1">
    <location>
        <begin position="462"/>
        <end position="542"/>
    </location>
</feature>
<dbReference type="Proteomes" id="UP000444721">
    <property type="component" value="Unassembled WGS sequence"/>
</dbReference>
<evidence type="ECO:0000313" key="5">
    <source>
        <dbReference type="EMBL" id="KAF0976025.1"/>
    </source>
</evidence>
<accession>A0A6A5BRH8</accession>
<feature type="compositionally biased region" description="Low complexity" evidence="2">
    <location>
        <begin position="589"/>
        <end position="603"/>
    </location>
</feature>
<feature type="compositionally biased region" description="Basic and acidic residues" evidence="2">
    <location>
        <begin position="609"/>
        <end position="622"/>
    </location>
</feature>
<dbReference type="VEuPathDB" id="AmoebaDB:NfTy_084650"/>
<protein>
    <submittedName>
        <fullName evidence="5">Uncharacterized protein</fullName>
    </submittedName>
</protein>